<sequence>MKTVGNLISQNLNMGILGLAIVIIKKLLQGLKSKVKTRL</sequence>
<dbReference type="AlphaFoldDB" id="K6YV77"/>
<dbReference type="STRING" id="1121922.GCA_000428905_01511"/>
<keyword evidence="1" id="KW-1133">Transmembrane helix</keyword>
<evidence type="ECO:0000313" key="3">
    <source>
        <dbReference type="Proteomes" id="UP000006251"/>
    </source>
</evidence>
<keyword evidence="1" id="KW-0472">Membrane</keyword>
<reference evidence="3" key="1">
    <citation type="journal article" date="2014" name="Environ. Microbiol.">
        <title>Comparative genomics of the marine bacterial genus Glaciecola reveals the high degree of genomic diversity and genomic characteristic for cold adaptation.</title>
        <authorList>
            <person name="Qin Q.L."/>
            <person name="Xie B.B."/>
            <person name="Yu Y."/>
            <person name="Shu Y.L."/>
            <person name="Rong J.C."/>
            <person name="Zhang Y.J."/>
            <person name="Zhao D.L."/>
            <person name="Chen X.L."/>
            <person name="Zhang X.Y."/>
            <person name="Chen B."/>
            <person name="Zhou B.C."/>
            <person name="Zhang Y.Z."/>
        </authorList>
    </citation>
    <scope>NUCLEOTIDE SEQUENCE [LARGE SCALE GENOMIC DNA]</scope>
    <source>
        <strain evidence="3">ACAM 615</strain>
    </source>
</reference>
<comment type="caution">
    <text evidence="2">The sequence shown here is derived from an EMBL/GenBank/DDBJ whole genome shotgun (WGS) entry which is preliminary data.</text>
</comment>
<evidence type="ECO:0000256" key="1">
    <source>
        <dbReference type="SAM" id="Phobius"/>
    </source>
</evidence>
<dbReference type="EMBL" id="BAEQ01000016">
    <property type="protein sequence ID" value="GAC27866.1"/>
    <property type="molecule type" value="Genomic_DNA"/>
</dbReference>
<organism evidence="2 3">
    <name type="scientific">Brumicola pallidula DSM 14239 = ACAM 615</name>
    <dbReference type="NCBI Taxonomy" id="1121922"/>
    <lineage>
        <taxon>Bacteria</taxon>
        <taxon>Pseudomonadati</taxon>
        <taxon>Pseudomonadota</taxon>
        <taxon>Gammaproteobacteria</taxon>
        <taxon>Alteromonadales</taxon>
        <taxon>Alteromonadaceae</taxon>
        <taxon>Brumicola</taxon>
    </lineage>
</organism>
<feature type="transmembrane region" description="Helical" evidence="1">
    <location>
        <begin position="12"/>
        <end position="28"/>
    </location>
</feature>
<gene>
    <name evidence="2" type="ORF">GPAL_0987</name>
</gene>
<protein>
    <submittedName>
        <fullName evidence="2">Uncharacterized protein</fullName>
    </submittedName>
</protein>
<dbReference type="Proteomes" id="UP000006251">
    <property type="component" value="Unassembled WGS sequence"/>
</dbReference>
<evidence type="ECO:0000313" key="2">
    <source>
        <dbReference type="EMBL" id="GAC27866.1"/>
    </source>
</evidence>
<keyword evidence="1" id="KW-0812">Transmembrane</keyword>
<accession>K6YV77</accession>
<keyword evidence="3" id="KW-1185">Reference proteome</keyword>
<proteinExistence type="predicted"/>
<name>K6YV77_9ALTE</name>